<dbReference type="Proteomes" id="UP000253741">
    <property type="component" value="Unassembled WGS sequence"/>
</dbReference>
<evidence type="ECO:0000313" key="4">
    <source>
        <dbReference type="Proteomes" id="UP000253741"/>
    </source>
</evidence>
<protein>
    <recommendedName>
        <fullName evidence="5">Secreted protein</fullName>
    </recommendedName>
</protein>
<sequence>MNMPVSLKRWGAATVTAGIVLISGAASASAADGRTTASATQQTRTTTASPLAGSYRGIQGANFCLLARCTVGDSGPGTGPSNTQGINFCLLALCTIRP</sequence>
<comment type="caution">
    <text evidence="3">The sequence shown here is derived from an EMBL/GenBank/DDBJ whole genome shotgun (WGS) entry which is preliminary data.</text>
</comment>
<evidence type="ECO:0008006" key="5">
    <source>
        <dbReference type="Google" id="ProtNLM"/>
    </source>
</evidence>
<dbReference type="OrthoDB" id="4334753at2"/>
<evidence type="ECO:0000313" key="3">
    <source>
        <dbReference type="EMBL" id="RDG35143.1"/>
    </source>
</evidence>
<feature type="compositionally biased region" description="Low complexity" evidence="1">
    <location>
        <begin position="30"/>
        <end position="49"/>
    </location>
</feature>
<reference evidence="3 4" key="1">
    <citation type="submission" date="2018-07" db="EMBL/GenBank/DDBJ databases">
        <title>Streptomyces species from bats.</title>
        <authorList>
            <person name="Dunlap C."/>
        </authorList>
    </citation>
    <scope>NUCLEOTIDE SEQUENCE [LARGE SCALE GENOMIC DNA]</scope>
    <source>
        <strain evidence="3 4">AC230</strain>
    </source>
</reference>
<feature type="signal peptide" evidence="2">
    <location>
        <begin position="1"/>
        <end position="30"/>
    </location>
</feature>
<dbReference type="AlphaFoldDB" id="A0A370B5K1"/>
<accession>A0A370B5K1</accession>
<keyword evidence="2" id="KW-0732">Signal</keyword>
<feature type="chain" id="PRO_5017035431" description="Secreted protein" evidence="2">
    <location>
        <begin position="31"/>
        <end position="98"/>
    </location>
</feature>
<keyword evidence="4" id="KW-1185">Reference proteome</keyword>
<proteinExistence type="predicted"/>
<name>A0A370B5K1_9ACTN</name>
<gene>
    <name evidence="3" type="ORF">DVH02_26835</name>
</gene>
<organism evidence="3 4">
    <name type="scientific">Streptomyces corynorhini</name>
    <dbReference type="NCBI Taxonomy" id="2282652"/>
    <lineage>
        <taxon>Bacteria</taxon>
        <taxon>Bacillati</taxon>
        <taxon>Actinomycetota</taxon>
        <taxon>Actinomycetes</taxon>
        <taxon>Kitasatosporales</taxon>
        <taxon>Streptomycetaceae</taxon>
        <taxon>Streptomyces</taxon>
    </lineage>
</organism>
<evidence type="ECO:0000256" key="2">
    <source>
        <dbReference type="SAM" id="SignalP"/>
    </source>
</evidence>
<feature type="region of interest" description="Disordered" evidence="1">
    <location>
        <begin position="30"/>
        <end position="51"/>
    </location>
</feature>
<evidence type="ECO:0000256" key="1">
    <source>
        <dbReference type="SAM" id="MobiDB-lite"/>
    </source>
</evidence>
<dbReference type="EMBL" id="QQNA01000246">
    <property type="protein sequence ID" value="RDG35143.1"/>
    <property type="molecule type" value="Genomic_DNA"/>
</dbReference>